<dbReference type="Proteomes" id="UP000198406">
    <property type="component" value="Unassembled WGS sequence"/>
</dbReference>
<dbReference type="OrthoDB" id="45963at2759"/>
<sequence>MTPTLDQDSLKTATAVPAAFQSTEEMIEYLQQTQVVDMNAEDMDPLEWTFRKVVPIPEHYYWDVVSNKEDQAQIPARIRFWHRSLYALSCASQWTDDHIGQPLARSLGLHTPRMNDVTMFMSDDDWKRSQRIVAERQNQEIKEDSSQTTTSKC</sequence>
<dbReference type="AlphaFoldDB" id="A0A1Z5KQM6"/>
<evidence type="ECO:0000313" key="1">
    <source>
        <dbReference type="EMBL" id="GAX28606.1"/>
    </source>
</evidence>
<gene>
    <name evidence="1" type="ORF">FisN_1Hu603</name>
</gene>
<dbReference type="EMBL" id="BDSP01000277">
    <property type="protein sequence ID" value="GAX28606.1"/>
    <property type="molecule type" value="Genomic_DNA"/>
</dbReference>
<reference evidence="1 2" key="1">
    <citation type="journal article" date="2015" name="Plant Cell">
        <title>Oil accumulation by the oleaginous diatom Fistulifera solaris as revealed by the genome and transcriptome.</title>
        <authorList>
            <person name="Tanaka T."/>
            <person name="Maeda Y."/>
            <person name="Veluchamy A."/>
            <person name="Tanaka M."/>
            <person name="Abida H."/>
            <person name="Marechal E."/>
            <person name="Bowler C."/>
            <person name="Muto M."/>
            <person name="Sunaga Y."/>
            <person name="Tanaka M."/>
            <person name="Yoshino T."/>
            <person name="Taniguchi T."/>
            <person name="Fukuda Y."/>
            <person name="Nemoto M."/>
            <person name="Matsumoto M."/>
            <person name="Wong P.S."/>
            <person name="Aburatani S."/>
            <person name="Fujibuchi W."/>
        </authorList>
    </citation>
    <scope>NUCLEOTIDE SEQUENCE [LARGE SCALE GENOMIC DNA]</scope>
    <source>
        <strain evidence="1 2">JPCC DA0580</strain>
    </source>
</reference>
<accession>A0A1Z5KQM6</accession>
<protein>
    <submittedName>
        <fullName evidence="1">Uncharacterized protein</fullName>
    </submittedName>
</protein>
<organism evidence="1 2">
    <name type="scientific">Fistulifera solaris</name>
    <name type="common">Oleaginous diatom</name>
    <dbReference type="NCBI Taxonomy" id="1519565"/>
    <lineage>
        <taxon>Eukaryota</taxon>
        <taxon>Sar</taxon>
        <taxon>Stramenopiles</taxon>
        <taxon>Ochrophyta</taxon>
        <taxon>Bacillariophyta</taxon>
        <taxon>Bacillariophyceae</taxon>
        <taxon>Bacillariophycidae</taxon>
        <taxon>Naviculales</taxon>
        <taxon>Naviculaceae</taxon>
        <taxon>Fistulifera</taxon>
    </lineage>
</organism>
<dbReference type="InParanoid" id="A0A1Z5KQM6"/>
<proteinExistence type="predicted"/>
<name>A0A1Z5KQM6_FISSO</name>
<keyword evidence="2" id="KW-1185">Reference proteome</keyword>
<comment type="caution">
    <text evidence="1">The sequence shown here is derived from an EMBL/GenBank/DDBJ whole genome shotgun (WGS) entry which is preliminary data.</text>
</comment>
<evidence type="ECO:0000313" key="2">
    <source>
        <dbReference type="Proteomes" id="UP000198406"/>
    </source>
</evidence>